<dbReference type="Proteomes" id="UP000242712">
    <property type="component" value="Unassembled WGS sequence"/>
</dbReference>
<dbReference type="GO" id="GO:0016020">
    <property type="term" value="C:membrane"/>
    <property type="evidence" value="ECO:0007669"/>
    <property type="project" value="UniProtKB-SubCell"/>
</dbReference>
<evidence type="ECO:0000259" key="6">
    <source>
        <dbReference type="Pfam" id="PF01061"/>
    </source>
</evidence>
<dbReference type="EMBL" id="PPPX01000016">
    <property type="protein sequence ID" value="POA08595.1"/>
    <property type="molecule type" value="Genomic_DNA"/>
</dbReference>
<accession>A0A2K4FCE6</accession>
<comment type="subcellular location">
    <subcellularLocation>
        <location evidence="1">Membrane</location>
        <topology evidence="1">Multi-pass membrane protein</topology>
    </subcellularLocation>
</comment>
<sequence length="234" mass="27050">MNAQRMSALLEKDFKEAIRNPSIILMPIVIIGLSYMWRVAFGKDIPENILQMFQLMLINLTLVMISLSTLMNLFAEENDKGTLKGLIKTPASLIEIIISKIFIILIITLLSIIISLFIFNHPLYLRWSTYIGIVLIYFIYSCIGVGFGFLAQTIGKATFFNLISLFLFGMMSLFTAMPEMKSLSSLKQFSKYLPGNLTLEIEHQHYFNFIYLIIWLIVSLIFMLGCHRYRFRKN</sequence>
<protein>
    <recommendedName>
        <fullName evidence="6">ABC-2 type transporter transmembrane domain-containing protein</fullName>
    </recommendedName>
</protein>
<evidence type="ECO:0000256" key="1">
    <source>
        <dbReference type="ARBA" id="ARBA00004141"/>
    </source>
</evidence>
<proteinExistence type="predicted"/>
<feature type="transmembrane region" description="Helical" evidence="5">
    <location>
        <begin position="130"/>
        <end position="151"/>
    </location>
</feature>
<dbReference type="Pfam" id="PF01061">
    <property type="entry name" value="ABC2_membrane"/>
    <property type="match status" value="1"/>
</dbReference>
<evidence type="ECO:0000313" key="7">
    <source>
        <dbReference type="EMBL" id="POA08595.1"/>
    </source>
</evidence>
<comment type="caution">
    <text evidence="7">The sequence shown here is derived from an EMBL/GenBank/DDBJ whole genome shotgun (WGS) entry which is preliminary data.</text>
</comment>
<keyword evidence="2 5" id="KW-0812">Transmembrane</keyword>
<gene>
    <name evidence="7" type="ORF">CD039_11045</name>
</gene>
<dbReference type="OrthoDB" id="3182222at2"/>
<feature type="transmembrane region" description="Helical" evidence="5">
    <location>
        <begin position="21"/>
        <end position="40"/>
    </location>
</feature>
<evidence type="ECO:0000256" key="2">
    <source>
        <dbReference type="ARBA" id="ARBA00022692"/>
    </source>
</evidence>
<evidence type="ECO:0000313" key="8">
    <source>
        <dbReference type="Proteomes" id="UP000242712"/>
    </source>
</evidence>
<keyword evidence="8" id="KW-1185">Reference proteome</keyword>
<keyword evidence="3 5" id="KW-1133">Transmembrane helix</keyword>
<dbReference type="GO" id="GO:0140359">
    <property type="term" value="F:ABC-type transporter activity"/>
    <property type="evidence" value="ECO:0007669"/>
    <property type="project" value="InterPro"/>
</dbReference>
<feature type="transmembrane region" description="Helical" evidence="5">
    <location>
        <begin position="158"/>
        <end position="177"/>
    </location>
</feature>
<dbReference type="InterPro" id="IPR013525">
    <property type="entry name" value="ABC2_TM"/>
</dbReference>
<feature type="transmembrane region" description="Helical" evidence="5">
    <location>
        <begin position="206"/>
        <end position="226"/>
    </location>
</feature>
<evidence type="ECO:0000256" key="3">
    <source>
        <dbReference type="ARBA" id="ARBA00022989"/>
    </source>
</evidence>
<evidence type="ECO:0000256" key="4">
    <source>
        <dbReference type="ARBA" id="ARBA00023136"/>
    </source>
</evidence>
<evidence type="ECO:0000256" key="5">
    <source>
        <dbReference type="SAM" id="Phobius"/>
    </source>
</evidence>
<organism evidence="7 8">
    <name type="scientific">Staphylococcus argensis</name>
    <dbReference type="NCBI Taxonomy" id="1607738"/>
    <lineage>
        <taxon>Bacteria</taxon>
        <taxon>Bacillati</taxon>
        <taxon>Bacillota</taxon>
        <taxon>Bacilli</taxon>
        <taxon>Bacillales</taxon>
        <taxon>Staphylococcaceae</taxon>
        <taxon>Staphylococcus</taxon>
    </lineage>
</organism>
<dbReference type="GeneID" id="98298878"/>
<name>A0A2K4FCE6_9STAP</name>
<feature type="transmembrane region" description="Helical" evidence="5">
    <location>
        <begin position="96"/>
        <end position="118"/>
    </location>
</feature>
<keyword evidence="4 5" id="KW-0472">Membrane</keyword>
<dbReference type="AlphaFoldDB" id="A0A2K4FCE6"/>
<feature type="domain" description="ABC-2 type transporter transmembrane" evidence="6">
    <location>
        <begin position="7"/>
        <end position="180"/>
    </location>
</feature>
<reference evidence="7 8" key="1">
    <citation type="submission" date="2017-08" db="EMBL/GenBank/DDBJ databases">
        <title>Draft genome sequences of 64 type strains of genus Staph aureus.</title>
        <authorList>
            <person name="Cole K."/>
            <person name="Golubchik T."/>
            <person name="Russell J."/>
            <person name="Foster D."/>
            <person name="Llewelyn M."/>
            <person name="Wilson D."/>
            <person name="Crook D."/>
            <person name="Paul J."/>
        </authorList>
    </citation>
    <scope>NUCLEOTIDE SEQUENCE [LARGE SCALE GENOMIC DNA]</scope>
    <source>
        <strain evidence="7 8">DSM 29875</strain>
    </source>
</reference>
<feature type="transmembrane region" description="Helical" evidence="5">
    <location>
        <begin position="52"/>
        <end position="75"/>
    </location>
</feature>
<dbReference type="RefSeq" id="WP_103372353.1">
    <property type="nucleotide sequence ID" value="NZ_CBCRVO010000002.1"/>
</dbReference>